<protein>
    <submittedName>
        <fullName evidence="3">Uncharacterized protein</fullName>
    </submittedName>
</protein>
<proteinExistence type="predicted"/>
<evidence type="ECO:0000256" key="1">
    <source>
        <dbReference type="SAM" id="SignalP"/>
    </source>
</evidence>
<accession>A0A914CHC8</accession>
<sequence length="93" mass="10675">MSTFLLLLLVLLLILAEARFYRSLPLALTYRNHLEKSEEPIPNNPKMRILDYDPAPAPSVNKALSNHHFVALRPDYAFLNVANVIKSLFDKRN</sequence>
<evidence type="ECO:0000313" key="2">
    <source>
        <dbReference type="Proteomes" id="UP000887540"/>
    </source>
</evidence>
<feature type="chain" id="PRO_5038123577" evidence="1">
    <location>
        <begin position="19"/>
        <end position="93"/>
    </location>
</feature>
<dbReference type="Proteomes" id="UP000887540">
    <property type="component" value="Unplaced"/>
</dbReference>
<keyword evidence="2" id="KW-1185">Reference proteome</keyword>
<reference evidence="3" key="1">
    <citation type="submission" date="2022-11" db="UniProtKB">
        <authorList>
            <consortium name="WormBaseParasite"/>
        </authorList>
    </citation>
    <scope>IDENTIFICATION</scope>
</reference>
<dbReference type="AlphaFoldDB" id="A0A914CHC8"/>
<name>A0A914CHC8_9BILA</name>
<keyword evidence="1" id="KW-0732">Signal</keyword>
<organism evidence="2 3">
    <name type="scientific">Acrobeloides nanus</name>
    <dbReference type="NCBI Taxonomy" id="290746"/>
    <lineage>
        <taxon>Eukaryota</taxon>
        <taxon>Metazoa</taxon>
        <taxon>Ecdysozoa</taxon>
        <taxon>Nematoda</taxon>
        <taxon>Chromadorea</taxon>
        <taxon>Rhabditida</taxon>
        <taxon>Tylenchina</taxon>
        <taxon>Cephalobomorpha</taxon>
        <taxon>Cephaloboidea</taxon>
        <taxon>Cephalobidae</taxon>
        <taxon>Acrobeloides</taxon>
    </lineage>
</organism>
<evidence type="ECO:0000313" key="3">
    <source>
        <dbReference type="WBParaSite" id="ACRNAN_scaffold10842.g15194.t1"/>
    </source>
</evidence>
<feature type="signal peptide" evidence="1">
    <location>
        <begin position="1"/>
        <end position="18"/>
    </location>
</feature>
<dbReference type="WBParaSite" id="ACRNAN_scaffold10842.g15194.t1">
    <property type="protein sequence ID" value="ACRNAN_scaffold10842.g15194.t1"/>
    <property type="gene ID" value="ACRNAN_scaffold10842.g15194"/>
</dbReference>